<dbReference type="AlphaFoldDB" id="A0A6C0LFN6"/>
<accession>A0A6C0LFN6</accession>
<proteinExistence type="predicted"/>
<dbReference type="EMBL" id="MN740495">
    <property type="protein sequence ID" value="QHU29749.1"/>
    <property type="molecule type" value="Genomic_DNA"/>
</dbReference>
<protein>
    <submittedName>
        <fullName evidence="1">Uncharacterized protein</fullName>
    </submittedName>
</protein>
<name>A0A6C0LFN6_9ZZZZ</name>
<reference evidence="1" key="1">
    <citation type="journal article" date="2020" name="Nature">
        <title>Giant virus diversity and host interactions through global metagenomics.</title>
        <authorList>
            <person name="Schulz F."/>
            <person name="Roux S."/>
            <person name="Paez-Espino D."/>
            <person name="Jungbluth S."/>
            <person name="Walsh D.A."/>
            <person name="Denef V.J."/>
            <person name="McMahon K.D."/>
            <person name="Konstantinidis K.T."/>
            <person name="Eloe-Fadrosh E.A."/>
            <person name="Kyrpides N.C."/>
            <person name="Woyke T."/>
        </authorList>
    </citation>
    <scope>NUCLEOTIDE SEQUENCE</scope>
    <source>
        <strain evidence="1">GVMAG-M-3300027804-48</strain>
    </source>
</reference>
<sequence>MNPQEIMENMKKYQNDRIKTIRDEINNDNIAEKIKAFIGELSEKRRQYNLEFASSYNSPYGGRQYAGQIFTNFSADTDIQKSVEYEALLVSILEIIKK</sequence>
<organism evidence="1">
    <name type="scientific">viral metagenome</name>
    <dbReference type="NCBI Taxonomy" id="1070528"/>
    <lineage>
        <taxon>unclassified sequences</taxon>
        <taxon>metagenomes</taxon>
        <taxon>organismal metagenomes</taxon>
    </lineage>
</organism>
<evidence type="ECO:0000313" key="1">
    <source>
        <dbReference type="EMBL" id="QHU29749.1"/>
    </source>
</evidence>